<feature type="transmembrane region" description="Helical" evidence="1">
    <location>
        <begin position="291"/>
        <end position="315"/>
    </location>
</feature>
<organism evidence="2 3">
    <name type="scientific">Microbispora bryophytorum</name>
    <dbReference type="NCBI Taxonomy" id="1460882"/>
    <lineage>
        <taxon>Bacteria</taxon>
        <taxon>Bacillati</taxon>
        <taxon>Actinomycetota</taxon>
        <taxon>Actinomycetes</taxon>
        <taxon>Streptosporangiales</taxon>
        <taxon>Streptosporangiaceae</taxon>
        <taxon>Microbispora</taxon>
    </lineage>
</organism>
<gene>
    <name evidence="2" type="ORF">GCM10011574_48040</name>
</gene>
<keyword evidence="1" id="KW-0472">Membrane</keyword>
<feature type="transmembrane region" description="Helical" evidence="1">
    <location>
        <begin position="129"/>
        <end position="149"/>
    </location>
</feature>
<reference evidence="2" key="2">
    <citation type="submission" date="2020-09" db="EMBL/GenBank/DDBJ databases">
        <authorList>
            <person name="Sun Q."/>
            <person name="Zhou Y."/>
        </authorList>
    </citation>
    <scope>NUCLEOTIDE SEQUENCE</scope>
    <source>
        <strain evidence="2">CGMCC 4.7138</strain>
    </source>
</reference>
<accession>A0A8H9H4P6</accession>
<comment type="caution">
    <text evidence="2">The sequence shown here is derived from an EMBL/GenBank/DDBJ whole genome shotgun (WGS) entry which is preliminary data.</text>
</comment>
<evidence type="ECO:0000313" key="3">
    <source>
        <dbReference type="Proteomes" id="UP000653480"/>
    </source>
</evidence>
<keyword evidence="1" id="KW-0812">Transmembrane</keyword>
<dbReference type="AlphaFoldDB" id="A0A8H9H4P6"/>
<feature type="transmembrane region" description="Helical" evidence="1">
    <location>
        <begin position="161"/>
        <end position="186"/>
    </location>
</feature>
<evidence type="ECO:0000256" key="1">
    <source>
        <dbReference type="SAM" id="Phobius"/>
    </source>
</evidence>
<dbReference type="Proteomes" id="UP000653480">
    <property type="component" value="Unassembled WGS sequence"/>
</dbReference>
<feature type="transmembrane region" description="Helical" evidence="1">
    <location>
        <begin position="88"/>
        <end position="109"/>
    </location>
</feature>
<feature type="transmembrane region" description="Helical" evidence="1">
    <location>
        <begin position="256"/>
        <end position="279"/>
    </location>
</feature>
<name>A0A8H9H4P6_9ACTN</name>
<keyword evidence="3" id="KW-1185">Reference proteome</keyword>
<protein>
    <submittedName>
        <fullName evidence="2">Uncharacterized protein</fullName>
    </submittedName>
</protein>
<feature type="transmembrane region" description="Helical" evidence="1">
    <location>
        <begin position="20"/>
        <end position="46"/>
    </location>
</feature>
<proteinExistence type="predicted"/>
<feature type="transmembrane region" description="Helical" evidence="1">
    <location>
        <begin position="340"/>
        <end position="363"/>
    </location>
</feature>
<evidence type="ECO:0000313" key="2">
    <source>
        <dbReference type="EMBL" id="GGO21019.1"/>
    </source>
</evidence>
<keyword evidence="1" id="KW-1133">Transmembrane helix</keyword>
<dbReference type="EMBL" id="BMMN01000009">
    <property type="protein sequence ID" value="GGO21019.1"/>
    <property type="molecule type" value="Genomic_DNA"/>
</dbReference>
<dbReference type="RefSeq" id="WP_223853496.1">
    <property type="nucleotide sequence ID" value="NZ_BMMN01000009.1"/>
</dbReference>
<sequence>MAGARALAYQTTCGIGAALLGFAAMAVVAALGVAGAGALVLVLALLHGRPRPASAAVAPGVDTAQAVETAQAVDTADAGRPSPAAAQAIRIVSSLVACLALLALTAAAARGTVVLGTGGLRAAFEPRAQSVAAGGLVRVGLVLLICPALTRLTPTRPAVRAAVRAMLGVWAGVALVATLLGVAAALPALPGAGLAVLGAPNAAFGALSATAGSSSASGPGETISGLTALMPGLALRPPGAGGAAWTGTPVPQTGGAWVWGVWAGGAALAVLAGVLAAMLTPASAYRTPRTAVYAAMWTGLVVAVAVPVLAALSAVSLDVTATLQGRVLPVARLGSDPWEAAWRAVLLMVPPAALLAASGAALAGRVRVLAAYRPVRRA</sequence>
<reference evidence="2" key="1">
    <citation type="journal article" date="2014" name="Int. J. Syst. Evol. Microbiol.">
        <title>Complete genome sequence of Corynebacterium casei LMG S-19264T (=DSM 44701T), isolated from a smear-ripened cheese.</title>
        <authorList>
            <consortium name="US DOE Joint Genome Institute (JGI-PGF)"/>
            <person name="Walter F."/>
            <person name="Albersmeier A."/>
            <person name="Kalinowski J."/>
            <person name="Ruckert C."/>
        </authorList>
    </citation>
    <scope>NUCLEOTIDE SEQUENCE</scope>
    <source>
        <strain evidence="2">CGMCC 4.7138</strain>
    </source>
</reference>